<feature type="transmembrane region" description="Helical" evidence="2">
    <location>
        <begin position="156"/>
        <end position="174"/>
    </location>
</feature>
<dbReference type="InterPro" id="IPR013766">
    <property type="entry name" value="Thioredoxin_domain"/>
</dbReference>
<protein>
    <submittedName>
        <fullName evidence="4">TlpA family protein disulfide reductase</fullName>
    </submittedName>
</protein>
<comment type="caution">
    <text evidence="4">The sequence shown here is derived from an EMBL/GenBank/DDBJ whole genome shotgun (WGS) entry which is preliminary data.</text>
</comment>
<organism evidence="4 5">
    <name type="scientific">Exiguobacterium aestuarii</name>
    <dbReference type="NCBI Taxonomy" id="273527"/>
    <lineage>
        <taxon>Bacteria</taxon>
        <taxon>Bacillati</taxon>
        <taxon>Bacillota</taxon>
        <taxon>Bacilli</taxon>
        <taxon>Bacillales</taxon>
        <taxon>Bacillales Family XII. Incertae Sedis</taxon>
        <taxon>Exiguobacterium</taxon>
    </lineage>
</organism>
<keyword evidence="5" id="KW-1185">Reference proteome</keyword>
<feature type="transmembrane region" description="Helical" evidence="2">
    <location>
        <begin position="43"/>
        <end position="62"/>
    </location>
</feature>
<dbReference type="EMBL" id="JBHTCE010000001">
    <property type="protein sequence ID" value="MFC7390486.1"/>
    <property type="molecule type" value="Genomic_DNA"/>
</dbReference>
<dbReference type="PANTHER" id="PTHR42852">
    <property type="entry name" value="THIOL:DISULFIDE INTERCHANGE PROTEIN DSBE"/>
    <property type="match status" value="1"/>
</dbReference>
<evidence type="ECO:0000256" key="1">
    <source>
        <dbReference type="ARBA" id="ARBA00023157"/>
    </source>
</evidence>
<dbReference type="InterPro" id="IPR000866">
    <property type="entry name" value="AhpC/TSA"/>
</dbReference>
<dbReference type="CDD" id="cd02966">
    <property type="entry name" value="TlpA_like_family"/>
    <property type="match status" value="1"/>
</dbReference>
<name>A0ABW2PQ99_9BACL</name>
<dbReference type="RefSeq" id="WP_214789597.1">
    <property type="nucleotide sequence ID" value="NZ_JANIEL010000077.1"/>
</dbReference>
<evidence type="ECO:0000259" key="3">
    <source>
        <dbReference type="PROSITE" id="PS51352"/>
    </source>
</evidence>
<feature type="transmembrane region" description="Helical" evidence="2">
    <location>
        <begin position="68"/>
        <end position="91"/>
    </location>
</feature>
<feature type="transmembrane region" description="Helical" evidence="2">
    <location>
        <begin position="13"/>
        <end position="31"/>
    </location>
</feature>
<dbReference type="Pfam" id="PF00578">
    <property type="entry name" value="AhpC-TSA"/>
    <property type="match status" value="1"/>
</dbReference>
<dbReference type="PANTHER" id="PTHR42852:SF17">
    <property type="entry name" value="THIOREDOXIN-LIKE PROTEIN HI_1115"/>
    <property type="match status" value="1"/>
</dbReference>
<accession>A0ABW2PQ99</accession>
<reference evidence="5" key="1">
    <citation type="journal article" date="2019" name="Int. J. Syst. Evol. Microbiol.">
        <title>The Global Catalogue of Microorganisms (GCM) 10K type strain sequencing project: providing services to taxonomists for standard genome sequencing and annotation.</title>
        <authorList>
            <consortium name="The Broad Institute Genomics Platform"/>
            <consortium name="The Broad Institute Genome Sequencing Center for Infectious Disease"/>
            <person name="Wu L."/>
            <person name="Ma J."/>
        </authorList>
    </citation>
    <scope>NUCLEOTIDE SEQUENCE [LARGE SCALE GENOMIC DNA]</scope>
    <source>
        <strain evidence="5">CCUG 55590</strain>
    </source>
</reference>
<gene>
    <name evidence="4" type="ORF">ACFQO8_10010</name>
</gene>
<evidence type="ECO:0000256" key="2">
    <source>
        <dbReference type="SAM" id="Phobius"/>
    </source>
</evidence>
<feature type="transmembrane region" description="Helical" evidence="2">
    <location>
        <begin position="204"/>
        <end position="221"/>
    </location>
</feature>
<dbReference type="SUPFAM" id="SSF52833">
    <property type="entry name" value="Thioredoxin-like"/>
    <property type="match status" value="1"/>
</dbReference>
<keyword evidence="1" id="KW-1015">Disulfide bond</keyword>
<dbReference type="InterPro" id="IPR050553">
    <property type="entry name" value="Thioredoxin_ResA/DsbE_sf"/>
</dbReference>
<keyword evidence="2" id="KW-1133">Transmembrane helix</keyword>
<feature type="domain" description="Thioredoxin" evidence="3">
    <location>
        <begin position="238"/>
        <end position="373"/>
    </location>
</feature>
<dbReference type="Proteomes" id="UP001596439">
    <property type="component" value="Unassembled WGS sequence"/>
</dbReference>
<dbReference type="InterPro" id="IPR017937">
    <property type="entry name" value="Thioredoxin_CS"/>
</dbReference>
<sequence length="373" mass="41528">MVAIGPLNIRFDLLFFLVSLGILYGIFRFLGLTSKQREAVIGTWFYGFLVWKGSAIVIGLLTTRDLSLALYATGGVWSQWIAAAVVLLFVYRLDRDLLGYWMLSGLLIWLGMTLAVPVYGTILNFSDQPIHLWSAVLILLLLGTTWRWMHAPTRGRILWTAFGASGIWLFQSYTVGQVQWWMIGIVFILFGLSLYVARPSKKAIQVSIGVLVLLAVVNAALPERTTQTVTTETASTGLNIGQIPPSFELQRTDGSTFDLASLHGQYVVVNFWASWCPPCRAEMPDMAAFAKERDDVTIVAVNTTTSERDPDNAISFVEPYEDAFTVVYDRDGQVGDAYRIQAMPTTYVLDESGVIIAKQFGAIDKNWLNAQLN</sequence>
<keyword evidence="2" id="KW-0472">Membrane</keyword>
<dbReference type="Gene3D" id="3.40.30.10">
    <property type="entry name" value="Glutaredoxin"/>
    <property type="match status" value="1"/>
</dbReference>
<proteinExistence type="predicted"/>
<dbReference type="PROSITE" id="PS00194">
    <property type="entry name" value="THIOREDOXIN_1"/>
    <property type="match status" value="1"/>
</dbReference>
<evidence type="ECO:0000313" key="5">
    <source>
        <dbReference type="Proteomes" id="UP001596439"/>
    </source>
</evidence>
<keyword evidence="2" id="KW-0812">Transmembrane</keyword>
<feature type="transmembrane region" description="Helical" evidence="2">
    <location>
        <begin position="130"/>
        <end position="149"/>
    </location>
</feature>
<evidence type="ECO:0000313" key="4">
    <source>
        <dbReference type="EMBL" id="MFC7390486.1"/>
    </source>
</evidence>
<feature type="transmembrane region" description="Helical" evidence="2">
    <location>
        <begin position="180"/>
        <end position="197"/>
    </location>
</feature>
<dbReference type="InterPro" id="IPR036249">
    <property type="entry name" value="Thioredoxin-like_sf"/>
</dbReference>
<feature type="transmembrane region" description="Helical" evidence="2">
    <location>
        <begin position="98"/>
        <end position="118"/>
    </location>
</feature>
<dbReference type="PROSITE" id="PS51352">
    <property type="entry name" value="THIOREDOXIN_2"/>
    <property type="match status" value="1"/>
</dbReference>